<name>A0A2A4HPW9_9GAMM</name>
<dbReference type="PROSITE" id="PS01124">
    <property type="entry name" value="HTH_ARAC_FAMILY_2"/>
    <property type="match status" value="1"/>
</dbReference>
<dbReference type="GO" id="GO:0003700">
    <property type="term" value="F:DNA-binding transcription factor activity"/>
    <property type="evidence" value="ECO:0007669"/>
    <property type="project" value="InterPro"/>
</dbReference>
<dbReference type="Pfam" id="PF20240">
    <property type="entry name" value="DUF6597"/>
    <property type="match status" value="1"/>
</dbReference>
<reference evidence="6" key="1">
    <citation type="submission" date="2017-09" db="EMBL/GenBank/DDBJ databases">
        <authorList>
            <person name="Cho G.-S."/>
            <person name="Oguntoyinbo F.A."/>
            <person name="Cnockaert M."/>
            <person name="Kabisch J."/>
            <person name="Neve H."/>
            <person name="Bockelmann W."/>
            <person name="Wenning M."/>
            <person name="Franz C.M."/>
            <person name="Vandamme P."/>
        </authorList>
    </citation>
    <scope>NUCLEOTIDE SEQUENCE [LARGE SCALE GENOMIC DNA]</scope>
    <source>
        <strain evidence="6">MBT G8648</strain>
    </source>
</reference>
<comment type="caution">
    <text evidence="5">The sequence shown here is derived from an EMBL/GenBank/DDBJ whole genome shotgun (WGS) entry which is preliminary data.</text>
</comment>
<feature type="domain" description="HTH araC/xylS-type" evidence="4">
    <location>
        <begin position="135"/>
        <end position="237"/>
    </location>
</feature>
<evidence type="ECO:0000256" key="1">
    <source>
        <dbReference type="ARBA" id="ARBA00023015"/>
    </source>
</evidence>
<dbReference type="PANTHER" id="PTHR46796">
    <property type="entry name" value="HTH-TYPE TRANSCRIPTIONAL ACTIVATOR RHAS-RELATED"/>
    <property type="match status" value="1"/>
</dbReference>
<evidence type="ECO:0000259" key="4">
    <source>
        <dbReference type="PROSITE" id="PS01124"/>
    </source>
</evidence>
<keyword evidence="2" id="KW-0238">DNA-binding</keyword>
<dbReference type="AlphaFoldDB" id="A0A2A4HPW9"/>
<dbReference type="RefSeq" id="WP_096649531.1">
    <property type="nucleotide sequence ID" value="NZ_NWUX01000001.1"/>
</dbReference>
<dbReference type="Pfam" id="PF12833">
    <property type="entry name" value="HTH_18"/>
    <property type="match status" value="1"/>
</dbReference>
<dbReference type="Proteomes" id="UP000218677">
    <property type="component" value="Unassembled WGS sequence"/>
</dbReference>
<evidence type="ECO:0000256" key="3">
    <source>
        <dbReference type="ARBA" id="ARBA00023163"/>
    </source>
</evidence>
<dbReference type="EMBL" id="NWUX01000001">
    <property type="protein sequence ID" value="PCF97368.1"/>
    <property type="molecule type" value="Genomic_DNA"/>
</dbReference>
<dbReference type="InterPro" id="IPR050204">
    <property type="entry name" value="AraC_XylS_family_regulators"/>
</dbReference>
<dbReference type="GO" id="GO:0043565">
    <property type="term" value="F:sequence-specific DNA binding"/>
    <property type="evidence" value="ECO:0007669"/>
    <property type="project" value="InterPro"/>
</dbReference>
<evidence type="ECO:0000313" key="5">
    <source>
        <dbReference type="EMBL" id="PCF97368.1"/>
    </source>
</evidence>
<keyword evidence="6" id="KW-1185">Reference proteome</keyword>
<keyword evidence="1" id="KW-0805">Transcription regulation</keyword>
<sequence length="269" mass="30012">MKLQLPATALSPYVSHYWLSRNNRDTEHLVLPDGCVDVVYGVGGVTFGLAYGVATRKSFCAMTPDFHYLGICFRPGQSRHFLKFAQNHLTDSSLSITGLAGLSPESFADEIASGEAFQRLDKALLDWVARQPMESSAVDVALATIDRCIGYVSIENVASQVGVSRRQLERYFLRDVGISPKNYARIRRWQYTFGLLRSRRSMALADIAQVAGYADQSHMSRDFRYFFGQSPGSVAVDAFVQEQVASSYYAALERLHRHTTSQAYIGDLI</sequence>
<keyword evidence="3" id="KW-0804">Transcription</keyword>
<protein>
    <recommendedName>
        <fullName evidence="4">HTH araC/xylS-type domain-containing protein</fullName>
    </recommendedName>
</protein>
<dbReference type="InterPro" id="IPR009057">
    <property type="entry name" value="Homeodomain-like_sf"/>
</dbReference>
<dbReference type="InterPro" id="IPR018060">
    <property type="entry name" value="HTH_AraC"/>
</dbReference>
<organism evidence="5 6">
    <name type="scientific">Vreelandella nigrificans</name>
    <dbReference type="NCBI Taxonomy" id="2042704"/>
    <lineage>
        <taxon>Bacteria</taxon>
        <taxon>Pseudomonadati</taxon>
        <taxon>Pseudomonadota</taxon>
        <taxon>Gammaproteobacteria</taxon>
        <taxon>Oceanospirillales</taxon>
        <taxon>Halomonadaceae</taxon>
        <taxon>Vreelandella</taxon>
    </lineage>
</organism>
<dbReference type="OrthoDB" id="9809338at2"/>
<dbReference type="PANTHER" id="PTHR46796:SF15">
    <property type="entry name" value="BLL1074 PROTEIN"/>
    <property type="match status" value="1"/>
</dbReference>
<accession>A0A2A4HPW9</accession>
<dbReference type="SUPFAM" id="SSF46689">
    <property type="entry name" value="Homeodomain-like"/>
    <property type="match status" value="1"/>
</dbReference>
<evidence type="ECO:0000256" key="2">
    <source>
        <dbReference type="ARBA" id="ARBA00023125"/>
    </source>
</evidence>
<evidence type="ECO:0000313" key="6">
    <source>
        <dbReference type="Proteomes" id="UP000218677"/>
    </source>
</evidence>
<proteinExistence type="predicted"/>
<gene>
    <name evidence="5" type="ORF">CPA45_01090</name>
</gene>
<dbReference type="Gene3D" id="1.10.10.60">
    <property type="entry name" value="Homeodomain-like"/>
    <property type="match status" value="1"/>
</dbReference>
<dbReference type="SMART" id="SM00342">
    <property type="entry name" value="HTH_ARAC"/>
    <property type="match status" value="1"/>
</dbReference>
<dbReference type="InterPro" id="IPR046532">
    <property type="entry name" value="DUF6597"/>
</dbReference>